<comment type="similarity">
    <text evidence="1">Belongs to the RutC family.</text>
</comment>
<dbReference type="Pfam" id="PF01042">
    <property type="entry name" value="Ribonuc_L-PSP"/>
    <property type="match status" value="1"/>
</dbReference>
<evidence type="ECO:0000256" key="1">
    <source>
        <dbReference type="ARBA" id="ARBA00010552"/>
    </source>
</evidence>
<evidence type="ECO:0000313" key="2">
    <source>
        <dbReference type="EMBL" id="KAJ7040280.1"/>
    </source>
</evidence>
<dbReference type="FunFam" id="3.30.1330.40:FF:000001">
    <property type="entry name" value="L-PSP family endoribonuclease"/>
    <property type="match status" value="1"/>
</dbReference>
<dbReference type="NCBIfam" id="TIGR00004">
    <property type="entry name" value="Rid family detoxifying hydrolase"/>
    <property type="match status" value="1"/>
</dbReference>
<dbReference type="InterPro" id="IPR035959">
    <property type="entry name" value="RutC-like_sf"/>
</dbReference>
<dbReference type="Gene3D" id="3.30.1330.40">
    <property type="entry name" value="RutC-like"/>
    <property type="match status" value="1"/>
</dbReference>
<sequence length="170" mass="18238">MLRVYTSKLLPSPKNFARLVPRPLTHVHQSTPIRKMATLNVVSTTNAPAAVGPYSQAIRLGDLLFCSGSIPLNPATGEVVSGGIEEQTEQALKNMKAVLEEGGSELGKVVKTTVFLKSMNDFAVVNGIYARVFGAHKPARSCVEVSRLPKDVLFEIECIARCVGGSQSTL</sequence>
<gene>
    <name evidence="2" type="ORF">C8F04DRAFT_948599</name>
</gene>
<dbReference type="PANTHER" id="PTHR11803">
    <property type="entry name" value="2-IMINOBUTANOATE/2-IMINOPROPANOATE DEAMINASE RIDA"/>
    <property type="match status" value="1"/>
</dbReference>
<organism evidence="2 3">
    <name type="scientific">Mycena alexandri</name>
    <dbReference type="NCBI Taxonomy" id="1745969"/>
    <lineage>
        <taxon>Eukaryota</taxon>
        <taxon>Fungi</taxon>
        <taxon>Dikarya</taxon>
        <taxon>Basidiomycota</taxon>
        <taxon>Agaricomycotina</taxon>
        <taxon>Agaricomycetes</taxon>
        <taxon>Agaricomycetidae</taxon>
        <taxon>Agaricales</taxon>
        <taxon>Marasmiineae</taxon>
        <taxon>Mycenaceae</taxon>
        <taxon>Mycena</taxon>
    </lineage>
</organism>
<dbReference type="GO" id="GO:0019239">
    <property type="term" value="F:deaminase activity"/>
    <property type="evidence" value="ECO:0007669"/>
    <property type="project" value="TreeGrafter"/>
</dbReference>
<comment type="caution">
    <text evidence="2">The sequence shown here is derived from an EMBL/GenBank/DDBJ whole genome shotgun (WGS) entry which is preliminary data.</text>
</comment>
<evidence type="ECO:0000313" key="3">
    <source>
        <dbReference type="Proteomes" id="UP001218188"/>
    </source>
</evidence>
<dbReference type="AlphaFoldDB" id="A0AAD6X9G6"/>
<dbReference type="SUPFAM" id="SSF55298">
    <property type="entry name" value="YjgF-like"/>
    <property type="match status" value="1"/>
</dbReference>
<dbReference type="EMBL" id="JARJCM010000022">
    <property type="protein sequence ID" value="KAJ7040280.1"/>
    <property type="molecule type" value="Genomic_DNA"/>
</dbReference>
<accession>A0AAD6X9G6</accession>
<dbReference type="InterPro" id="IPR006056">
    <property type="entry name" value="RidA"/>
</dbReference>
<dbReference type="InterPro" id="IPR006175">
    <property type="entry name" value="YjgF/YER057c/UK114"/>
</dbReference>
<reference evidence="2" key="1">
    <citation type="submission" date="2023-03" db="EMBL/GenBank/DDBJ databases">
        <title>Massive genome expansion in bonnet fungi (Mycena s.s.) driven by repeated elements and novel gene families across ecological guilds.</title>
        <authorList>
            <consortium name="Lawrence Berkeley National Laboratory"/>
            <person name="Harder C.B."/>
            <person name="Miyauchi S."/>
            <person name="Viragh M."/>
            <person name="Kuo A."/>
            <person name="Thoen E."/>
            <person name="Andreopoulos B."/>
            <person name="Lu D."/>
            <person name="Skrede I."/>
            <person name="Drula E."/>
            <person name="Henrissat B."/>
            <person name="Morin E."/>
            <person name="Kohler A."/>
            <person name="Barry K."/>
            <person name="LaButti K."/>
            <person name="Morin E."/>
            <person name="Salamov A."/>
            <person name="Lipzen A."/>
            <person name="Mereny Z."/>
            <person name="Hegedus B."/>
            <person name="Baldrian P."/>
            <person name="Stursova M."/>
            <person name="Weitz H."/>
            <person name="Taylor A."/>
            <person name="Grigoriev I.V."/>
            <person name="Nagy L.G."/>
            <person name="Martin F."/>
            <person name="Kauserud H."/>
        </authorList>
    </citation>
    <scope>NUCLEOTIDE SEQUENCE</scope>
    <source>
        <strain evidence="2">CBHHK200</strain>
    </source>
</reference>
<keyword evidence="3" id="KW-1185">Reference proteome</keyword>
<proteinExistence type="inferred from homology"/>
<dbReference type="GO" id="GO:0005829">
    <property type="term" value="C:cytosol"/>
    <property type="evidence" value="ECO:0007669"/>
    <property type="project" value="TreeGrafter"/>
</dbReference>
<dbReference type="CDD" id="cd00448">
    <property type="entry name" value="YjgF_YER057c_UK114_family"/>
    <property type="match status" value="1"/>
</dbReference>
<dbReference type="PANTHER" id="PTHR11803:SF39">
    <property type="entry name" value="2-IMINOBUTANOATE_2-IMINOPROPANOATE DEAMINASE"/>
    <property type="match status" value="1"/>
</dbReference>
<protein>
    <submittedName>
        <fullName evidence="2">Endoribonuclease L-PSP/chorismate mutase-like protein</fullName>
    </submittedName>
</protein>
<name>A0AAD6X9G6_9AGAR</name>
<dbReference type="Proteomes" id="UP001218188">
    <property type="component" value="Unassembled WGS sequence"/>
</dbReference>